<dbReference type="Gene3D" id="1.10.600.10">
    <property type="entry name" value="Farnesyl Diphosphate Synthase"/>
    <property type="match status" value="1"/>
</dbReference>
<evidence type="ECO:0000256" key="4">
    <source>
        <dbReference type="RuleBase" id="RU366034"/>
    </source>
</evidence>
<sequence>MTDILVHENPIRLGEKRTTTQDTHIPVHLPQLFVLFLSENPVVNPHYEEVRKESEEWLANECSFDERSRRILNKTDFSYFCSIAAPDAGPEELRTVCDWGNWVFPFDDMFDNGGLKDDPARAQQLIDSLLAGMQDEGAHPSEAESSLVRVHNTVWQRIAQASPVGMHNPEPSSYITHAAYIGVRRRFAASMGDYCKGSIEQVRTCSMGRYPSLDEMLALRRQSAGVAPLFALVEYAHKLDIPDHVFECRSIKEIERIGVDLVLLQNDILSYCKEEKEGVAHNVVAICRHSGMPAQMAFNHIGNMLVARYKDWYLALAELPSWGEHVDAQVQQYIRGVQNVVMANLNWSFRSGRYFGDAKDIVRKSMIVTVKPQSPDV</sequence>
<comment type="cofactor">
    <cofactor evidence="1 4">
        <name>Mg(2+)</name>
        <dbReference type="ChEBI" id="CHEBI:18420"/>
    </cofactor>
</comment>
<protein>
    <recommendedName>
        <fullName evidence="4">Terpene synthase</fullName>
        <ecNumber evidence="4">4.2.3.-</ecNumber>
    </recommendedName>
</protein>
<dbReference type="SFLD" id="SFLDG01020">
    <property type="entry name" value="Terpene_Cyclase_Like_2"/>
    <property type="match status" value="1"/>
</dbReference>
<dbReference type="InterPro" id="IPR008949">
    <property type="entry name" value="Isoprenoid_synthase_dom_sf"/>
</dbReference>
<dbReference type="EC" id="4.2.3.-" evidence="4"/>
<proteinExistence type="inferred from homology"/>
<dbReference type="GO" id="GO:0010333">
    <property type="term" value="F:terpene synthase activity"/>
    <property type="evidence" value="ECO:0007669"/>
    <property type="project" value="InterPro"/>
</dbReference>
<keyword evidence="4" id="KW-0479">Metal-binding</keyword>
<dbReference type="OrthoDB" id="2861623at2759"/>
<dbReference type="Pfam" id="PF19086">
    <property type="entry name" value="Terpene_syn_C_2"/>
    <property type="match status" value="1"/>
</dbReference>
<dbReference type="EMBL" id="NIDN02000079">
    <property type="protein sequence ID" value="RLL97391.1"/>
    <property type="molecule type" value="Genomic_DNA"/>
</dbReference>
<dbReference type="AlphaFoldDB" id="A0A3R7IJN7"/>
<gene>
    <name evidence="5" type="ORF">CFD26_105000</name>
</gene>
<dbReference type="PANTHER" id="PTHR35201">
    <property type="entry name" value="TERPENE SYNTHASE"/>
    <property type="match status" value="1"/>
</dbReference>
<evidence type="ECO:0000256" key="2">
    <source>
        <dbReference type="ARBA" id="ARBA00006333"/>
    </source>
</evidence>
<dbReference type="GO" id="GO:0008299">
    <property type="term" value="P:isoprenoid biosynthetic process"/>
    <property type="evidence" value="ECO:0007669"/>
    <property type="project" value="UniProtKB-ARBA"/>
</dbReference>
<reference evidence="5 6" key="1">
    <citation type="submission" date="2018-08" db="EMBL/GenBank/DDBJ databases">
        <title>Draft genome sequences of two Aspergillus turcosus clinical strains isolated from bronchoalveolar lavage fluid: one azole-susceptible and the other azole-resistant.</title>
        <authorList>
            <person name="Parent-Michaud M."/>
            <person name="Dufresne P.J."/>
            <person name="Fournier E."/>
            <person name="Martineau C."/>
            <person name="Moreira S."/>
            <person name="Perkins V."/>
            <person name="De Repentigny L."/>
            <person name="Dufresne S.F."/>
        </authorList>
    </citation>
    <scope>NUCLEOTIDE SEQUENCE [LARGE SCALE GENOMIC DNA]</scope>
    <source>
        <strain evidence="5">HMR AF 1038</strain>
    </source>
</reference>
<dbReference type="GO" id="GO:0046872">
    <property type="term" value="F:metal ion binding"/>
    <property type="evidence" value="ECO:0007669"/>
    <property type="project" value="UniProtKB-KW"/>
</dbReference>
<accession>A0A3R7IJN7</accession>
<dbReference type="InterPro" id="IPR034686">
    <property type="entry name" value="Terpene_cyclase-like_2"/>
</dbReference>
<evidence type="ECO:0000256" key="1">
    <source>
        <dbReference type="ARBA" id="ARBA00001946"/>
    </source>
</evidence>
<keyword evidence="4" id="KW-0456">Lyase</keyword>
<evidence type="ECO:0000256" key="3">
    <source>
        <dbReference type="ARBA" id="ARBA00022842"/>
    </source>
</evidence>
<comment type="caution">
    <text evidence="5">The sequence shown here is derived from an EMBL/GenBank/DDBJ whole genome shotgun (WGS) entry which is preliminary data.</text>
</comment>
<evidence type="ECO:0000313" key="5">
    <source>
        <dbReference type="EMBL" id="RLL97391.1"/>
    </source>
</evidence>
<dbReference type="SFLD" id="SFLDS00005">
    <property type="entry name" value="Isoprenoid_Synthase_Type_I"/>
    <property type="match status" value="1"/>
</dbReference>
<dbReference type="PANTHER" id="PTHR35201:SF4">
    <property type="entry name" value="BETA-PINACENE SYNTHASE-RELATED"/>
    <property type="match status" value="1"/>
</dbReference>
<dbReference type="SUPFAM" id="SSF48576">
    <property type="entry name" value="Terpenoid synthases"/>
    <property type="match status" value="1"/>
</dbReference>
<organism evidence="5 6">
    <name type="scientific">Aspergillus turcosus</name>
    <dbReference type="NCBI Taxonomy" id="1245748"/>
    <lineage>
        <taxon>Eukaryota</taxon>
        <taxon>Fungi</taxon>
        <taxon>Dikarya</taxon>
        <taxon>Ascomycota</taxon>
        <taxon>Pezizomycotina</taxon>
        <taxon>Eurotiomycetes</taxon>
        <taxon>Eurotiomycetidae</taxon>
        <taxon>Eurotiales</taxon>
        <taxon>Aspergillaceae</taxon>
        <taxon>Aspergillus</taxon>
        <taxon>Aspergillus subgen. Fumigati</taxon>
    </lineage>
</organism>
<dbReference type="Proteomes" id="UP000215289">
    <property type="component" value="Unassembled WGS sequence"/>
</dbReference>
<evidence type="ECO:0000313" key="6">
    <source>
        <dbReference type="Proteomes" id="UP000215289"/>
    </source>
</evidence>
<name>A0A3R7IJN7_9EURO</name>
<comment type="similarity">
    <text evidence="2 4">Belongs to the terpene synthase family.</text>
</comment>
<keyword evidence="6" id="KW-1185">Reference proteome</keyword>
<keyword evidence="3 4" id="KW-0460">Magnesium</keyword>
<dbReference type="STRING" id="1245748.A0A3R7IJN7"/>